<evidence type="ECO:0000313" key="1">
    <source>
        <dbReference type="EMBL" id="CAL1533729.1"/>
    </source>
</evidence>
<organism evidence="1 2">
    <name type="scientific">Lymnaea stagnalis</name>
    <name type="common">Great pond snail</name>
    <name type="synonym">Helix stagnalis</name>
    <dbReference type="NCBI Taxonomy" id="6523"/>
    <lineage>
        <taxon>Eukaryota</taxon>
        <taxon>Metazoa</taxon>
        <taxon>Spiralia</taxon>
        <taxon>Lophotrochozoa</taxon>
        <taxon>Mollusca</taxon>
        <taxon>Gastropoda</taxon>
        <taxon>Heterobranchia</taxon>
        <taxon>Euthyneura</taxon>
        <taxon>Panpulmonata</taxon>
        <taxon>Hygrophila</taxon>
        <taxon>Lymnaeoidea</taxon>
        <taxon>Lymnaeidae</taxon>
        <taxon>Lymnaea</taxon>
    </lineage>
</organism>
<protein>
    <submittedName>
        <fullName evidence="1">Uncharacterized protein</fullName>
    </submittedName>
</protein>
<accession>A0AAV2HLH7</accession>
<dbReference type="AlphaFoldDB" id="A0AAV2HLH7"/>
<reference evidence="1 2" key="1">
    <citation type="submission" date="2024-04" db="EMBL/GenBank/DDBJ databases">
        <authorList>
            <consortium name="Genoscope - CEA"/>
            <person name="William W."/>
        </authorList>
    </citation>
    <scope>NUCLEOTIDE SEQUENCE [LARGE SCALE GENOMIC DNA]</scope>
</reference>
<evidence type="ECO:0000313" key="2">
    <source>
        <dbReference type="Proteomes" id="UP001497497"/>
    </source>
</evidence>
<comment type="caution">
    <text evidence="1">The sequence shown here is derived from an EMBL/GenBank/DDBJ whole genome shotgun (WGS) entry which is preliminary data.</text>
</comment>
<sequence length="55" mass="6466">MPLTNNAVSRRIEEMSENTETQLVEQLKTRKFSVKRDESTLRASEAVLITYFKIY</sequence>
<dbReference type="EMBL" id="CAXITT010000150">
    <property type="protein sequence ID" value="CAL1533729.1"/>
    <property type="molecule type" value="Genomic_DNA"/>
</dbReference>
<proteinExistence type="predicted"/>
<keyword evidence="2" id="KW-1185">Reference proteome</keyword>
<dbReference type="Proteomes" id="UP001497497">
    <property type="component" value="Unassembled WGS sequence"/>
</dbReference>
<gene>
    <name evidence="1" type="ORF">GSLYS_00007689001</name>
</gene>
<name>A0AAV2HLH7_LYMST</name>